<evidence type="ECO:0000313" key="2">
    <source>
        <dbReference type="EMBL" id="VYU26449.1"/>
    </source>
</evidence>
<sequence>MISVVIPCYNLERYIEKTIRSIVSQSYKEWEIIIVDDGSTDKSYNICSDYVKMYPNKVKLISQENQGVSVARNIGLIESKGEYICFLDGDDFLELDCFRRVIDKFEANSDLDICAYGYQDIDELGNISGEYNKTRVFPDKPLRGEDAFFLKCNRKIWICMGSCVFRTSLVKDNNIYFRRGYRYGEDMNFINACLSYANEIEYINENYINCLARVGSATRSGINSGYIHASQLNRILYNQISERTDLSKEDKEKMLLACNIDYINVTTAAAKNVVENIGGFSFLKARRLYKEFDIIPEKIKLNELKPYISKYKELEWNLFCSFKELFFCSVKIYKKLRGEK</sequence>
<dbReference type="RefSeq" id="WP_156561157.1">
    <property type="nucleotide sequence ID" value="NZ_CACRTV010000046.1"/>
</dbReference>
<protein>
    <submittedName>
        <fullName evidence="2">Putative glycosyltransferase EpsJ</fullName>
        <ecNumber evidence="2">2.4.-.-</ecNumber>
    </submittedName>
</protein>
<dbReference type="AlphaFoldDB" id="A0A6N3DH83"/>
<dbReference type="SUPFAM" id="SSF53448">
    <property type="entry name" value="Nucleotide-diphospho-sugar transferases"/>
    <property type="match status" value="1"/>
</dbReference>
<dbReference type="PANTHER" id="PTHR22916">
    <property type="entry name" value="GLYCOSYLTRANSFERASE"/>
    <property type="match status" value="1"/>
</dbReference>
<dbReference type="Pfam" id="PF00535">
    <property type="entry name" value="Glycos_transf_2"/>
    <property type="match status" value="1"/>
</dbReference>
<gene>
    <name evidence="2" type="primary">epsJ_1</name>
    <name evidence="2" type="ORF">CPLFYP93_01818</name>
</gene>
<dbReference type="CDD" id="cd00761">
    <property type="entry name" value="Glyco_tranf_GTA_type"/>
    <property type="match status" value="1"/>
</dbReference>
<dbReference type="PANTHER" id="PTHR22916:SF3">
    <property type="entry name" value="UDP-GLCNAC:BETAGAL BETA-1,3-N-ACETYLGLUCOSAMINYLTRANSFERASE-LIKE PROTEIN 1"/>
    <property type="match status" value="1"/>
</dbReference>
<dbReference type="InterPro" id="IPR029044">
    <property type="entry name" value="Nucleotide-diphossugar_trans"/>
</dbReference>
<name>A0A6N3DH83_9CLOT</name>
<accession>A0A6N3DH83</accession>
<dbReference type="GO" id="GO:0016758">
    <property type="term" value="F:hexosyltransferase activity"/>
    <property type="evidence" value="ECO:0007669"/>
    <property type="project" value="UniProtKB-ARBA"/>
</dbReference>
<dbReference type="EC" id="2.4.-.-" evidence="2"/>
<keyword evidence="2" id="KW-0328">Glycosyltransferase</keyword>
<proteinExistence type="predicted"/>
<feature type="domain" description="Glycosyltransferase 2-like" evidence="1">
    <location>
        <begin position="3"/>
        <end position="163"/>
    </location>
</feature>
<organism evidence="2">
    <name type="scientific">Clostridium paraputrificum</name>
    <dbReference type="NCBI Taxonomy" id="29363"/>
    <lineage>
        <taxon>Bacteria</taxon>
        <taxon>Bacillati</taxon>
        <taxon>Bacillota</taxon>
        <taxon>Clostridia</taxon>
        <taxon>Eubacteriales</taxon>
        <taxon>Clostridiaceae</taxon>
        <taxon>Clostridium</taxon>
    </lineage>
</organism>
<dbReference type="EMBL" id="CACRTV010000046">
    <property type="protein sequence ID" value="VYU26449.1"/>
    <property type="molecule type" value="Genomic_DNA"/>
</dbReference>
<reference evidence="2" key="1">
    <citation type="submission" date="2019-11" db="EMBL/GenBank/DDBJ databases">
        <authorList>
            <person name="Feng L."/>
        </authorList>
    </citation>
    <scope>NUCLEOTIDE SEQUENCE</scope>
    <source>
        <strain evidence="2">CParaputrificumLFYP93</strain>
    </source>
</reference>
<dbReference type="Gene3D" id="3.90.550.10">
    <property type="entry name" value="Spore Coat Polysaccharide Biosynthesis Protein SpsA, Chain A"/>
    <property type="match status" value="1"/>
</dbReference>
<dbReference type="InterPro" id="IPR001173">
    <property type="entry name" value="Glyco_trans_2-like"/>
</dbReference>
<evidence type="ECO:0000259" key="1">
    <source>
        <dbReference type="Pfam" id="PF00535"/>
    </source>
</evidence>
<keyword evidence="2" id="KW-0808">Transferase</keyword>